<dbReference type="Gene3D" id="3.40.50.300">
    <property type="entry name" value="P-loop containing nucleotide triphosphate hydrolases"/>
    <property type="match status" value="1"/>
</dbReference>
<dbReference type="GO" id="GO:0033588">
    <property type="term" value="C:elongator holoenzyme complex"/>
    <property type="evidence" value="ECO:0007669"/>
    <property type="project" value="InterPro"/>
</dbReference>
<comment type="similarity">
    <text evidence="2">Belongs to the ELP6 family.</text>
</comment>
<keyword evidence="5" id="KW-1185">Reference proteome</keyword>
<gene>
    <name evidence="4" type="ORF">FE257_006867</name>
</gene>
<dbReference type="InterPro" id="IPR027417">
    <property type="entry name" value="P-loop_NTPase"/>
</dbReference>
<dbReference type="InterPro" id="IPR018627">
    <property type="entry name" value="ELP6"/>
</dbReference>
<dbReference type="EMBL" id="VCAU01000032">
    <property type="protein sequence ID" value="KAF9889777.1"/>
    <property type="molecule type" value="Genomic_DNA"/>
</dbReference>
<organism evidence="4 5">
    <name type="scientific">Aspergillus nanangensis</name>
    <dbReference type="NCBI Taxonomy" id="2582783"/>
    <lineage>
        <taxon>Eukaryota</taxon>
        <taxon>Fungi</taxon>
        <taxon>Dikarya</taxon>
        <taxon>Ascomycota</taxon>
        <taxon>Pezizomycotina</taxon>
        <taxon>Eurotiomycetes</taxon>
        <taxon>Eurotiomycetidae</taxon>
        <taxon>Eurotiales</taxon>
        <taxon>Aspergillaceae</taxon>
        <taxon>Aspergillus</taxon>
        <taxon>Aspergillus subgen. Circumdati</taxon>
    </lineage>
</organism>
<evidence type="ECO:0000256" key="2">
    <source>
        <dbReference type="ARBA" id="ARBA00008837"/>
    </source>
</evidence>
<name>A0AAD4CNW2_ASPNN</name>
<comment type="caution">
    <text evidence="4">The sequence shown here is derived from an EMBL/GenBank/DDBJ whole genome shotgun (WGS) entry which is preliminary data.</text>
</comment>
<proteinExistence type="inferred from homology"/>
<evidence type="ECO:0000313" key="4">
    <source>
        <dbReference type="EMBL" id="KAF9889777.1"/>
    </source>
</evidence>
<protein>
    <submittedName>
        <fullName evidence="4">Uncharacterized protein</fullName>
    </submittedName>
</protein>
<evidence type="ECO:0000256" key="3">
    <source>
        <dbReference type="SAM" id="MobiDB-lite"/>
    </source>
</evidence>
<reference evidence="4" key="1">
    <citation type="journal article" date="2019" name="Beilstein J. Org. Chem.">
        <title>Nanangenines: drimane sesquiterpenoids as the dominant metabolite cohort of a novel Australian fungus, Aspergillus nanangensis.</title>
        <authorList>
            <person name="Lacey H.J."/>
            <person name="Gilchrist C.L.M."/>
            <person name="Crombie A."/>
            <person name="Kalaitzis J.A."/>
            <person name="Vuong D."/>
            <person name="Rutledge P.J."/>
            <person name="Turner P."/>
            <person name="Pitt J.I."/>
            <person name="Lacey E."/>
            <person name="Chooi Y.H."/>
            <person name="Piggott A.M."/>
        </authorList>
    </citation>
    <scope>NUCLEOTIDE SEQUENCE</scope>
    <source>
        <strain evidence="4">MST-FP2251</strain>
    </source>
</reference>
<evidence type="ECO:0000313" key="5">
    <source>
        <dbReference type="Proteomes" id="UP001194746"/>
    </source>
</evidence>
<sequence length="435" mass="45551">MPSQPPLPPLLTPYISSLSPSSLTVLSSVLGATGNWLILRFLHAALSTTPGSHTPGFTEDGDVKKRKVVLGLDLARLTDKRQFAFIDGLSELFSSPTTASAQSALPPRPTTAPRTVLPIRSQPSPLPTRSPQPNPRPDNPSPNAAPGPKEAGPVARLRLTGSGTAALDALEQEIISVIKQLKSSTPADEDEAEVLLIVDQPDLLLAATGPSKGIGATEMGEWLMGLQQSAYATVLTLSADSPLLHNASASAHQPATPLETEHAAFAIGSAYRAQMVMQLRTLETGAARDVSGVLRALSYQPSPASKSGCDVGINLVVLGTTGALGGAGLEAIEETTVDLLEVTGTAGTGGLAALGLLTPVDYIKERTWRLGLSLSSSLAVSEVGAGIWGRRLLSEVRYPGLVPWSRDWLSFEEGLGHMTTAPFNIPGPNFGSYWI</sequence>
<dbReference type="PANTHER" id="PTHR16184">
    <property type="entry name" value="ELONGATOR COMPLEX PROTEIN 6"/>
    <property type="match status" value="1"/>
</dbReference>
<feature type="compositionally biased region" description="Pro residues" evidence="3">
    <location>
        <begin position="124"/>
        <end position="145"/>
    </location>
</feature>
<evidence type="ECO:0000256" key="1">
    <source>
        <dbReference type="ARBA" id="ARBA00005043"/>
    </source>
</evidence>
<accession>A0AAD4CNW2</accession>
<dbReference type="Proteomes" id="UP001194746">
    <property type="component" value="Unassembled WGS sequence"/>
</dbReference>
<comment type="pathway">
    <text evidence="1">tRNA modification; 5-methoxycarbonylmethyl-2-thiouridine-tRNA biosynthesis.</text>
</comment>
<feature type="region of interest" description="Disordered" evidence="3">
    <location>
        <begin position="97"/>
        <end position="154"/>
    </location>
</feature>
<reference evidence="4" key="2">
    <citation type="submission" date="2020-02" db="EMBL/GenBank/DDBJ databases">
        <authorList>
            <person name="Gilchrist C.L.M."/>
            <person name="Chooi Y.-H."/>
        </authorList>
    </citation>
    <scope>NUCLEOTIDE SEQUENCE</scope>
    <source>
        <strain evidence="4">MST-FP2251</strain>
    </source>
</reference>
<dbReference type="AlphaFoldDB" id="A0AAD4CNW2"/>
<dbReference type="GO" id="GO:0002098">
    <property type="term" value="P:tRNA wobble uridine modification"/>
    <property type="evidence" value="ECO:0007669"/>
    <property type="project" value="InterPro"/>
</dbReference>
<dbReference type="PANTHER" id="PTHR16184:SF6">
    <property type="entry name" value="ELONGATOR COMPLEX PROTEIN 6"/>
    <property type="match status" value="1"/>
</dbReference>